<name>A0AA88M3P5_TACVA</name>
<protein>
    <submittedName>
        <fullName evidence="2">Uncharacterized protein</fullName>
    </submittedName>
</protein>
<dbReference type="EMBL" id="JAVHJS010000018">
    <property type="protein sequence ID" value="KAK2829666.1"/>
    <property type="molecule type" value="Genomic_DNA"/>
</dbReference>
<accession>A0AA88M3P5</accession>
<gene>
    <name evidence="2" type="ORF">Q7C36_017656</name>
</gene>
<sequence length="175" mass="19651">MRGKKTTPSQDRATYQNPPNNNYIHSLTLSLSRTLTLSLTHTHSLSLTHTHTFSLTHTHTLSLTHTHTLSHTHTLTHTHTHTLTHTHTHTHTHTLSHTHTAAKVKCQSTGVTGGRTLPLIISHVVPKHVEQIHLTLSTKTYYLNFILSQLSLLQLSVSLLLHNQTNHFLVLKGND</sequence>
<dbReference type="Proteomes" id="UP001187315">
    <property type="component" value="Unassembled WGS sequence"/>
</dbReference>
<comment type="caution">
    <text evidence="2">The sequence shown here is derived from an EMBL/GenBank/DDBJ whole genome shotgun (WGS) entry which is preliminary data.</text>
</comment>
<evidence type="ECO:0000256" key="1">
    <source>
        <dbReference type="SAM" id="MobiDB-lite"/>
    </source>
</evidence>
<feature type="region of interest" description="Disordered" evidence="1">
    <location>
        <begin position="1"/>
        <end position="21"/>
    </location>
</feature>
<evidence type="ECO:0000313" key="3">
    <source>
        <dbReference type="Proteomes" id="UP001187315"/>
    </source>
</evidence>
<organism evidence="2 3">
    <name type="scientific">Tachysurus vachellii</name>
    <name type="common">Darkbarbel catfish</name>
    <name type="synonym">Pelteobagrus vachellii</name>
    <dbReference type="NCBI Taxonomy" id="175792"/>
    <lineage>
        <taxon>Eukaryota</taxon>
        <taxon>Metazoa</taxon>
        <taxon>Chordata</taxon>
        <taxon>Craniata</taxon>
        <taxon>Vertebrata</taxon>
        <taxon>Euteleostomi</taxon>
        <taxon>Actinopterygii</taxon>
        <taxon>Neopterygii</taxon>
        <taxon>Teleostei</taxon>
        <taxon>Ostariophysi</taxon>
        <taxon>Siluriformes</taxon>
        <taxon>Bagridae</taxon>
        <taxon>Tachysurus</taxon>
    </lineage>
</organism>
<reference evidence="2" key="1">
    <citation type="submission" date="2023-08" db="EMBL/GenBank/DDBJ databases">
        <title>Pelteobagrus vachellii genome.</title>
        <authorList>
            <person name="Liu H."/>
        </authorList>
    </citation>
    <scope>NUCLEOTIDE SEQUENCE</scope>
    <source>
        <strain evidence="2">PRFRI_2022a</strain>
        <tissue evidence="2">Muscle</tissue>
    </source>
</reference>
<proteinExistence type="predicted"/>
<dbReference type="AlphaFoldDB" id="A0AA88M3P5"/>
<evidence type="ECO:0000313" key="2">
    <source>
        <dbReference type="EMBL" id="KAK2829666.1"/>
    </source>
</evidence>
<keyword evidence="3" id="KW-1185">Reference proteome</keyword>